<feature type="transmembrane region" description="Helical" evidence="2">
    <location>
        <begin position="446"/>
        <end position="469"/>
    </location>
</feature>
<protein>
    <recommendedName>
        <fullName evidence="5">O-antigen ligase like membrane protein</fullName>
    </recommendedName>
</protein>
<dbReference type="RefSeq" id="WP_231443050.1">
    <property type="nucleotide sequence ID" value="NZ_JAJOMB010000008.1"/>
</dbReference>
<feature type="transmembrane region" description="Helical" evidence="2">
    <location>
        <begin position="165"/>
        <end position="184"/>
    </location>
</feature>
<evidence type="ECO:0000256" key="1">
    <source>
        <dbReference type="SAM" id="MobiDB-lite"/>
    </source>
</evidence>
<organism evidence="3 4">
    <name type="scientific">Kineosporia babensis</name>
    <dbReference type="NCBI Taxonomy" id="499548"/>
    <lineage>
        <taxon>Bacteria</taxon>
        <taxon>Bacillati</taxon>
        <taxon>Actinomycetota</taxon>
        <taxon>Actinomycetes</taxon>
        <taxon>Kineosporiales</taxon>
        <taxon>Kineosporiaceae</taxon>
        <taxon>Kineosporia</taxon>
    </lineage>
</organism>
<feature type="transmembrane region" description="Helical" evidence="2">
    <location>
        <begin position="325"/>
        <end position="347"/>
    </location>
</feature>
<keyword evidence="2" id="KW-1133">Transmembrane helix</keyword>
<feature type="compositionally biased region" description="Polar residues" evidence="1">
    <location>
        <begin position="1"/>
        <end position="10"/>
    </location>
</feature>
<feature type="region of interest" description="Disordered" evidence="1">
    <location>
        <begin position="1"/>
        <end position="34"/>
    </location>
</feature>
<evidence type="ECO:0000256" key="2">
    <source>
        <dbReference type="SAM" id="Phobius"/>
    </source>
</evidence>
<gene>
    <name evidence="3" type="ORF">LR394_17120</name>
</gene>
<accession>A0A9X1NF38</accession>
<evidence type="ECO:0008006" key="5">
    <source>
        <dbReference type="Google" id="ProtNLM"/>
    </source>
</evidence>
<keyword evidence="2" id="KW-0472">Membrane</keyword>
<reference evidence="3" key="1">
    <citation type="submission" date="2021-11" db="EMBL/GenBank/DDBJ databases">
        <title>Streptomyces corallinus and Kineosporia corallina sp. nov., two new coral-derived marine actinobacteria.</title>
        <authorList>
            <person name="Buangrab K."/>
            <person name="Sutthacheep M."/>
            <person name="Yeemin T."/>
            <person name="Harunari E."/>
            <person name="Igarashi Y."/>
            <person name="Sripreechasak P."/>
            <person name="Kanchanasin P."/>
            <person name="Tanasupawat S."/>
            <person name="Phongsopitanun W."/>
        </authorList>
    </citation>
    <scope>NUCLEOTIDE SEQUENCE</scope>
    <source>
        <strain evidence="3">JCM 31032</strain>
    </source>
</reference>
<feature type="compositionally biased region" description="Gly residues" evidence="1">
    <location>
        <begin position="17"/>
        <end position="26"/>
    </location>
</feature>
<dbReference type="AlphaFoldDB" id="A0A9X1NF38"/>
<evidence type="ECO:0000313" key="3">
    <source>
        <dbReference type="EMBL" id="MCD5312631.1"/>
    </source>
</evidence>
<dbReference type="EMBL" id="JAJOMB010000008">
    <property type="protein sequence ID" value="MCD5312631.1"/>
    <property type="molecule type" value="Genomic_DNA"/>
</dbReference>
<keyword evidence="4" id="KW-1185">Reference proteome</keyword>
<dbReference type="Proteomes" id="UP001138997">
    <property type="component" value="Unassembled WGS sequence"/>
</dbReference>
<proteinExistence type="predicted"/>
<feature type="transmembrane region" description="Helical" evidence="2">
    <location>
        <begin position="86"/>
        <end position="105"/>
    </location>
</feature>
<keyword evidence="2" id="KW-0812">Transmembrane</keyword>
<feature type="transmembrane region" description="Helical" evidence="2">
    <location>
        <begin position="417"/>
        <end position="434"/>
    </location>
</feature>
<comment type="caution">
    <text evidence="3">The sequence shown here is derived from an EMBL/GenBank/DDBJ whole genome shotgun (WGS) entry which is preliminary data.</text>
</comment>
<feature type="transmembrane region" description="Helical" evidence="2">
    <location>
        <begin position="293"/>
        <end position="319"/>
    </location>
</feature>
<feature type="transmembrane region" description="Helical" evidence="2">
    <location>
        <begin position="111"/>
        <end position="129"/>
    </location>
</feature>
<sequence length="499" mass="54112">MSNTPRSGSTRLPGGTPPGGSAGPGTGQQPYDSARLVKQVRNRWRRAKTSPQPSLDALAAYDERSERLRLVDALPNRQVSDADRKYMLRLIKITLLLCVVFQRFALPLGGFPISVPLVAMYVFLVLARLRGGVRYNRVRSELFIASAGLVMLATFFAGLTPGSSVSVNSVLLLLIIYIPWVFCISSQFRDLFVPVARFYTQIMLVASVVGIFQLASQYAGVWVYQDFILNVVPENFLLQNYNVSYQLAWNDPTTKANAFVFLEPSFLCQFLAVALVVALLIRAPAWQPALLGMGMAATLSGTGIILLVLCVALMVVVAPNRIRPAYVLAGVVGLAIVFATPAADILLDRRNETSQEGSSGYIRFVQPYTEVADGLREEATRLFVGAGPGSADRLLTSFRSGGDAVVYTIAPKLAFEYGLIAMVVFVAFLVVAVYRGPPIPVLPTGILFMIFFLSGSLLQPHTLALAWLLTSLWGPPVTVGVSDALAAMVRRNKDAGAQA</sequence>
<feature type="transmembrane region" description="Helical" evidence="2">
    <location>
        <begin position="258"/>
        <end position="281"/>
    </location>
</feature>
<name>A0A9X1NF38_9ACTN</name>
<feature type="transmembrane region" description="Helical" evidence="2">
    <location>
        <begin position="141"/>
        <end position="159"/>
    </location>
</feature>
<evidence type="ECO:0000313" key="4">
    <source>
        <dbReference type="Proteomes" id="UP001138997"/>
    </source>
</evidence>
<feature type="transmembrane region" description="Helical" evidence="2">
    <location>
        <begin position="196"/>
        <end position="215"/>
    </location>
</feature>